<dbReference type="InterPro" id="IPR002937">
    <property type="entry name" value="Amino_oxidase"/>
</dbReference>
<organism evidence="2 3">
    <name type="scientific">Corynebacterium falsenii</name>
    <dbReference type="NCBI Taxonomy" id="108486"/>
    <lineage>
        <taxon>Bacteria</taxon>
        <taxon>Bacillati</taxon>
        <taxon>Actinomycetota</taxon>
        <taxon>Actinomycetes</taxon>
        <taxon>Mycobacteriales</taxon>
        <taxon>Corynebacteriaceae</taxon>
        <taxon>Corynebacterium</taxon>
    </lineage>
</organism>
<dbReference type="STRING" id="1451189.CFAL_07515"/>
<accession>A0A418Q6D3</accession>
<dbReference type="RefSeq" id="WP_119664924.1">
    <property type="nucleotide sequence ID" value="NZ_QXJK01000007.1"/>
</dbReference>
<dbReference type="SUPFAM" id="SSF51905">
    <property type="entry name" value="FAD/NAD(P)-binding domain"/>
    <property type="match status" value="1"/>
</dbReference>
<evidence type="ECO:0000313" key="2">
    <source>
        <dbReference type="EMBL" id="RIX34405.1"/>
    </source>
</evidence>
<gene>
    <name evidence="2" type="ORF">D3M95_07545</name>
</gene>
<dbReference type="AlphaFoldDB" id="A0A418Q6D3"/>
<reference evidence="2 3" key="1">
    <citation type="submission" date="2018-09" db="EMBL/GenBank/DDBJ databases">
        <title>Optimization and identification of Corynebacterium falsenii FN1-14 from fish paste.</title>
        <authorList>
            <person name="Daroonpunt R."/>
            <person name="Tanasupawat S."/>
        </authorList>
    </citation>
    <scope>NUCLEOTIDE SEQUENCE [LARGE SCALE GENOMIC DNA]</scope>
    <source>
        <strain evidence="2 3">FN1-14</strain>
    </source>
</reference>
<dbReference type="Pfam" id="PF01593">
    <property type="entry name" value="Amino_oxidase"/>
    <property type="match status" value="1"/>
</dbReference>
<protein>
    <submittedName>
        <fullName evidence="2">FAD-binding protein</fullName>
    </submittedName>
</protein>
<dbReference type="OrthoDB" id="9767561at2"/>
<dbReference type="PANTHER" id="PTHR42841">
    <property type="entry name" value="AMINE OXIDASE"/>
    <property type="match status" value="1"/>
</dbReference>
<evidence type="ECO:0000259" key="1">
    <source>
        <dbReference type="Pfam" id="PF01593"/>
    </source>
</evidence>
<dbReference type="PRINTS" id="PR00419">
    <property type="entry name" value="ADXRDTASE"/>
</dbReference>
<keyword evidence="3" id="KW-1185">Reference proteome</keyword>
<dbReference type="EMBL" id="QXJK01000007">
    <property type="protein sequence ID" value="RIX34405.1"/>
    <property type="molecule type" value="Genomic_DNA"/>
</dbReference>
<sequence>MSDVAVIGGGLAGLAAARTLRRAGYRCTVFEAADTVGGRIRSEKFDDITVDNGLQLMNAWYPAVKELLQPGEYAALNLKPFRPAFQTLTDKGLAMFCDPIRAPHLIPPFMRSKFGSALSVRDMFGMRKWMTSEIKHRSSLEMRKIRPSRVARDVSVSESLDDFGINRQMRKLVLDPLIEAFLFDPHGESSAIFAKWMLASLLRGTLAVPDNGMGELSATMGRIPGARIELNSEVTDVKDSTDGVDIHVGRSGLTERFPYAIVAVDPAVESRFVSLPQPASNDVATWWFVSDDPISDNPMIVVDGARRTPISAATELTAAAPSYAPERHLVAANVVAKKEAELPSDEDMKGHLGTLFGVDSSGWELVTRQFIADAIPVIPPQRRTPAGKLLHTGEFIGERTVVAGSQHATPTIDGALRSGQQAAKAIIKRLENTE</sequence>
<dbReference type="InterPro" id="IPR036188">
    <property type="entry name" value="FAD/NAD-bd_sf"/>
</dbReference>
<proteinExistence type="predicted"/>
<feature type="domain" description="Amine oxidase" evidence="1">
    <location>
        <begin position="11"/>
        <end position="427"/>
    </location>
</feature>
<evidence type="ECO:0000313" key="3">
    <source>
        <dbReference type="Proteomes" id="UP000285278"/>
    </source>
</evidence>
<dbReference type="Proteomes" id="UP000285278">
    <property type="component" value="Unassembled WGS sequence"/>
</dbReference>
<name>A0A418Q6D3_9CORY</name>
<dbReference type="Gene3D" id="3.50.50.60">
    <property type="entry name" value="FAD/NAD(P)-binding domain"/>
    <property type="match status" value="1"/>
</dbReference>
<dbReference type="GO" id="GO:0016491">
    <property type="term" value="F:oxidoreductase activity"/>
    <property type="evidence" value="ECO:0007669"/>
    <property type="project" value="InterPro"/>
</dbReference>
<comment type="caution">
    <text evidence="2">The sequence shown here is derived from an EMBL/GenBank/DDBJ whole genome shotgun (WGS) entry which is preliminary data.</text>
</comment>